<accession>A0A6C0LEH1</accession>
<proteinExistence type="predicted"/>
<protein>
    <recommendedName>
        <fullName evidence="2">VP11</fullName>
    </recommendedName>
</protein>
<name>A0A6C0LEH1_9ZZZZ</name>
<sequence length="198" mass="22194">MSVKNEDIKMSPNLPYKIEKLLSKTEALVLLCSKASGYWSMIKFAFNIPLVLTSSAMCIINSISEDANEVKIPNIVVNAISVLIISLNNSIKGGEKCDLFRRLGQQFLLLAGQIENDDEITDNEFNLLALKYENLVNDILFEEIPNRFKMQVIESFKDRHLPLQLNGCSGNNKNYVSPNHTNSAEIVIRQQNAMNSAA</sequence>
<dbReference type="EMBL" id="MN740486">
    <property type="protein sequence ID" value="QHU29376.1"/>
    <property type="molecule type" value="Genomic_DNA"/>
</dbReference>
<evidence type="ECO:0008006" key="2">
    <source>
        <dbReference type="Google" id="ProtNLM"/>
    </source>
</evidence>
<dbReference type="AlphaFoldDB" id="A0A6C0LEH1"/>
<evidence type="ECO:0000313" key="1">
    <source>
        <dbReference type="EMBL" id="QHU29376.1"/>
    </source>
</evidence>
<reference evidence="1" key="1">
    <citation type="journal article" date="2020" name="Nature">
        <title>Giant virus diversity and host interactions through global metagenomics.</title>
        <authorList>
            <person name="Schulz F."/>
            <person name="Roux S."/>
            <person name="Paez-Espino D."/>
            <person name="Jungbluth S."/>
            <person name="Walsh D.A."/>
            <person name="Denef V.J."/>
            <person name="McMahon K.D."/>
            <person name="Konstantinidis K.T."/>
            <person name="Eloe-Fadrosh E.A."/>
            <person name="Kyrpides N.C."/>
            <person name="Woyke T."/>
        </authorList>
    </citation>
    <scope>NUCLEOTIDE SEQUENCE</scope>
    <source>
        <strain evidence="1">GVMAG-M-3300027804-47</strain>
    </source>
</reference>
<organism evidence="1">
    <name type="scientific">viral metagenome</name>
    <dbReference type="NCBI Taxonomy" id="1070528"/>
    <lineage>
        <taxon>unclassified sequences</taxon>
        <taxon>metagenomes</taxon>
        <taxon>organismal metagenomes</taxon>
    </lineage>
</organism>